<dbReference type="InterPro" id="IPR036875">
    <property type="entry name" value="Znf_CCHC_sf"/>
</dbReference>
<dbReference type="Proteomes" id="UP000013827">
    <property type="component" value="Unassembled WGS sequence"/>
</dbReference>
<dbReference type="AlphaFoldDB" id="A0A0D3K3I6"/>
<dbReference type="RefSeq" id="XP_005782750.1">
    <property type="nucleotide sequence ID" value="XM_005782693.1"/>
</dbReference>
<feature type="coiled-coil region" evidence="2">
    <location>
        <begin position="140"/>
        <end position="181"/>
    </location>
</feature>
<dbReference type="SUPFAM" id="SSF57756">
    <property type="entry name" value="Retrovirus zinc finger-like domains"/>
    <property type="match status" value="1"/>
</dbReference>
<proteinExistence type="predicted"/>
<dbReference type="PROSITE" id="PS50158">
    <property type="entry name" value="ZF_CCHC"/>
    <property type="match status" value="1"/>
</dbReference>
<dbReference type="PaxDb" id="2903-EOD30321"/>
<organism evidence="4 5">
    <name type="scientific">Emiliania huxleyi (strain CCMP1516)</name>
    <dbReference type="NCBI Taxonomy" id="280463"/>
    <lineage>
        <taxon>Eukaryota</taxon>
        <taxon>Haptista</taxon>
        <taxon>Haptophyta</taxon>
        <taxon>Prymnesiophyceae</taxon>
        <taxon>Isochrysidales</taxon>
        <taxon>Noelaerhabdaceae</taxon>
        <taxon>Emiliania</taxon>
    </lineage>
</organism>
<evidence type="ECO:0000256" key="2">
    <source>
        <dbReference type="SAM" id="Coils"/>
    </source>
</evidence>
<keyword evidence="1" id="KW-0479">Metal-binding</keyword>
<reference evidence="4" key="2">
    <citation type="submission" date="2024-10" db="UniProtKB">
        <authorList>
            <consortium name="EnsemblProtists"/>
        </authorList>
    </citation>
    <scope>IDENTIFICATION</scope>
</reference>
<dbReference type="GO" id="GO:0003676">
    <property type="term" value="F:nucleic acid binding"/>
    <property type="evidence" value="ECO:0007669"/>
    <property type="project" value="InterPro"/>
</dbReference>
<evidence type="ECO:0000313" key="5">
    <source>
        <dbReference type="Proteomes" id="UP000013827"/>
    </source>
</evidence>
<dbReference type="EnsemblProtists" id="EOD30321">
    <property type="protein sequence ID" value="EOD30321"/>
    <property type="gene ID" value="EMIHUDRAFT_232996"/>
</dbReference>
<dbReference type="Pfam" id="PF00098">
    <property type="entry name" value="zf-CCHC"/>
    <property type="match status" value="1"/>
</dbReference>
<accession>A0A0D3K3I6</accession>
<dbReference type="HOGENOM" id="CLU_1279749_0_0_1"/>
<keyword evidence="2" id="KW-0175">Coiled coil</keyword>
<name>A0A0D3K3I6_EMIH1</name>
<keyword evidence="5" id="KW-1185">Reference proteome</keyword>
<dbReference type="InterPro" id="IPR001878">
    <property type="entry name" value="Znf_CCHC"/>
</dbReference>
<dbReference type="KEGG" id="ehx:EMIHUDRAFT_232996"/>
<keyword evidence="1" id="KW-0862">Zinc</keyword>
<evidence type="ECO:0000256" key="1">
    <source>
        <dbReference type="PROSITE-ProRule" id="PRU00047"/>
    </source>
</evidence>
<feature type="domain" description="CCHC-type" evidence="3">
    <location>
        <begin position="189"/>
        <end position="203"/>
    </location>
</feature>
<dbReference type="SMART" id="SM00343">
    <property type="entry name" value="ZnF_C2HC"/>
    <property type="match status" value="1"/>
</dbReference>
<reference evidence="5" key="1">
    <citation type="journal article" date="2013" name="Nature">
        <title>Pan genome of the phytoplankton Emiliania underpins its global distribution.</title>
        <authorList>
            <person name="Read B.A."/>
            <person name="Kegel J."/>
            <person name="Klute M.J."/>
            <person name="Kuo A."/>
            <person name="Lefebvre S.C."/>
            <person name="Maumus F."/>
            <person name="Mayer C."/>
            <person name="Miller J."/>
            <person name="Monier A."/>
            <person name="Salamov A."/>
            <person name="Young J."/>
            <person name="Aguilar M."/>
            <person name="Claverie J.M."/>
            <person name="Frickenhaus S."/>
            <person name="Gonzalez K."/>
            <person name="Herman E.K."/>
            <person name="Lin Y.C."/>
            <person name="Napier J."/>
            <person name="Ogata H."/>
            <person name="Sarno A.F."/>
            <person name="Shmutz J."/>
            <person name="Schroeder D."/>
            <person name="de Vargas C."/>
            <person name="Verret F."/>
            <person name="von Dassow P."/>
            <person name="Valentin K."/>
            <person name="Van de Peer Y."/>
            <person name="Wheeler G."/>
            <person name="Dacks J.B."/>
            <person name="Delwiche C.F."/>
            <person name="Dyhrman S.T."/>
            <person name="Glockner G."/>
            <person name="John U."/>
            <person name="Richards T."/>
            <person name="Worden A.Z."/>
            <person name="Zhang X."/>
            <person name="Grigoriev I.V."/>
            <person name="Allen A.E."/>
            <person name="Bidle K."/>
            <person name="Borodovsky M."/>
            <person name="Bowler C."/>
            <person name="Brownlee C."/>
            <person name="Cock J.M."/>
            <person name="Elias M."/>
            <person name="Gladyshev V.N."/>
            <person name="Groth M."/>
            <person name="Guda C."/>
            <person name="Hadaegh A."/>
            <person name="Iglesias-Rodriguez M.D."/>
            <person name="Jenkins J."/>
            <person name="Jones B.M."/>
            <person name="Lawson T."/>
            <person name="Leese F."/>
            <person name="Lindquist E."/>
            <person name="Lobanov A."/>
            <person name="Lomsadze A."/>
            <person name="Malik S.B."/>
            <person name="Marsh M.E."/>
            <person name="Mackinder L."/>
            <person name="Mock T."/>
            <person name="Mueller-Roeber B."/>
            <person name="Pagarete A."/>
            <person name="Parker M."/>
            <person name="Probert I."/>
            <person name="Quesneville H."/>
            <person name="Raines C."/>
            <person name="Rensing S.A."/>
            <person name="Riano-Pachon D.M."/>
            <person name="Richier S."/>
            <person name="Rokitta S."/>
            <person name="Shiraiwa Y."/>
            <person name="Soanes D.M."/>
            <person name="van der Giezen M."/>
            <person name="Wahlund T.M."/>
            <person name="Williams B."/>
            <person name="Wilson W."/>
            <person name="Wolfe G."/>
            <person name="Wurch L.L."/>
        </authorList>
    </citation>
    <scope>NUCLEOTIDE SEQUENCE</scope>
</reference>
<evidence type="ECO:0000313" key="4">
    <source>
        <dbReference type="EnsemblProtists" id="EOD30321"/>
    </source>
</evidence>
<dbReference type="Gene3D" id="4.10.60.10">
    <property type="entry name" value="Zinc finger, CCHC-type"/>
    <property type="match status" value="1"/>
</dbReference>
<keyword evidence="1" id="KW-0863">Zinc-finger</keyword>
<sequence>MEHQYLLSFFEKSVSLLTGYVVTDKDLASGGSVFEGAVYGRNPSTVKCVRQAKDDPGSLHHALKSGERSQVVQHLRNLGKDYRERDMLAEASLILEFSSGLGDITEDKQFFSYIERFFRKYPGRGLPELPLDRILRDDVYREHERSVESFKKELAELAKRVTKAEAAAAEAQRAAEEGKRSGKSGVKTCFWCGEEGHVKPDCPVFKADLPKVKKGN</sequence>
<protein>
    <recommendedName>
        <fullName evidence="3">CCHC-type domain-containing protein</fullName>
    </recommendedName>
</protein>
<dbReference type="GO" id="GO:0008270">
    <property type="term" value="F:zinc ion binding"/>
    <property type="evidence" value="ECO:0007669"/>
    <property type="project" value="UniProtKB-KW"/>
</dbReference>
<dbReference type="GeneID" id="17275593"/>
<evidence type="ECO:0000259" key="3">
    <source>
        <dbReference type="PROSITE" id="PS50158"/>
    </source>
</evidence>